<dbReference type="Proteomes" id="UP000559256">
    <property type="component" value="Unassembled WGS sequence"/>
</dbReference>
<dbReference type="EMBL" id="JAACJM010000019">
    <property type="protein sequence ID" value="KAF5367585.1"/>
    <property type="molecule type" value="Genomic_DNA"/>
</dbReference>
<dbReference type="SMART" id="SM00642">
    <property type="entry name" value="Aamy"/>
    <property type="match status" value="1"/>
</dbReference>
<keyword evidence="9" id="KW-1185">Reference proteome</keyword>
<evidence type="ECO:0000256" key="3">
    <source>
        <dbReference type="ARBA" id="ARBA00022723"/>
    </source>
</evidence>
<evidence type="ECO:0000259" key="7">
    <source>
        <dbReference type="SMART" id="SM00642"/>
    </source>
</evidence>
<evidence type="ECO:0000256" key="2">
    <source>
        <dbReference type="ARBA" id="ARBA00008061"/>
    </source>
</evidence>
<comment type="cofactor">
    <cofactor evidence="1">
        <name>Ca(2+)</name>
        <dbReference type="ChEBI" id="CHEBI:29108"/>
    </cofactor>
</comment>
<dbReference type="InterPro" id="IPR017853">
    <property type="entry name" value="GH"/>
</dbReference>
<organism evidence="8 9">
    <name type="scientific">Tetrapyrgos nigripes</name>
    <dbReference type="NCBI Taxonomy" id="182062"/>
    <lineage>
        <taxon>Eukaryota</taxon>
        <taxon>Fungi</taxon>
        <taxon>Dikarya</taxon>
        <taxon>Basidiomycota</taxon>
        <taxon>Agaricomycotina</taxon>
        <taxon>Agaricomycetes</taxon>
        <taxon>Agaricomycetidae</taxon>
        <taxon>Agaricales</taxon>
        <taxon>Marasmiineae</taxon>
        <taxon>Marasmiaceae</taxon>
        <taxon>Tetrapyrgos</taxon>
    </lineage>
</organism>
<feature type="domain" description="Glycosyl hydrolase family 13 catalytic" evidence="7">
    <location>
        <begin position="35"/>
        <end position="473"/>
    </location>
</feature>
<name>A0A8H5GMR9_9AGAR</name>
<dbReference type="SUPFAM" id="SSF51011">
    <property type="entry name" value="Glycosyl hydrolase domain"/>
    <property type="match status" value="1"/>
</dbReference>
<dbReference type="InterPro" id="IPR013780">
    <property type="entry name" value="Glyco_hydro_b"/>
</dbReference>
<dbReference type="PIRSF" id="PIRSF001021">
    <property type="entry name" value="Alph-amls_thrmst"/>
    <property type="match status" value="1"/>
</dbReference>
<dbReference type="OrthoDB" id="550577at2759"/>
<gene>
    <name evidence="8" type="ORF">D9758_003711</name>
</gene>
<dbReference type="GO" id="GO:0005509">
    <property type="term" value="F:calcium ion binding"/>
    <property type="evidence" value="ECO:0007669"/>
    <property type="project" value="InterPro"/>
</dbReference>
<comment type="similarity">
    <text evidence="2">Belongs to the glycosyl hydrolase 13 family.</text>
</comment>
<dbReference type="GO" id="GO:0004553">
    <property type="term" value="F:hydrolase activity, hydrolyzing O-glycosyl compounds"/>
    <property type="evidence" value="ECO:0007669"/>
    <property type="project" value="InterPro"/>
</dbReference>
<sequence length="566" mass="64699">MNLIHELKSWLSGSRRQSVPLQYMKLGPDGSTENPLMIQFFTWDAMTENKSWWRHVADEMPQLSEMGFTQIWLPPPNKAAEKNGRGYDAYDLWDLGEFDQKGAIGTRWGTKEELLHTCETAKYFNIDIIIDAVLNHKIGADRIEVFPAVPVDKENRLKEIGKVRDIEGWTAYDFPARGDKYSTLRWNQEHFTGFISLFSYLQDRTKSFEGLDWDHKTRTNEIYRIVGKGHKGWSKQVDQELGNYDYLLGIDIDHRHPAVQEDFLKWGPWILQTTGAVGFRFDAIKHIHRPFLLSFVCVPLSDYDARTQPSRCKILDVPRIQECSQFLNFGRESKGVSSMSSSAVFNDVVVSVKAIKRYLTMFKNQTAFFDVPLHHNFHEASKQGANFDLRTILDNTLVKSNPGYAVTFVDNHDTVSQMLESWVGSNFKVQAYALILLRDEGYPCVFYGDLYPHDPKCFLQSVADQLKLLIQARRMFAYGPTQDYLEGKNCIGFVRKGDSKHNPCVVLLSNREDDGTVHSIRMNVGSVHAESSFSSFMTDGEKVKVDQDGWGSFTCSAGGLSVWIKL</sequence>
<dbReference type="PANTHER" id="PTHR43447">
    <property type="entry name" value="ALPHA-AMYLASE"/>
    <property type="match status" value="1"/>
</dbReference>
<dbReference type="InterPro" id="IPR006047">
    <property type="entry name" value="GH13_cat_dom"/>
</dbReference>
<evidence type="ECO:0000256" key="1">
    <source>
        <dbReference type="ARBA" id="ARBA00001913"/>
    </source>
</evidence>
<keyword evidence="3" id="KW-0479">Metal-binding</keyword>
<dbReference type="GO" id="GO:0005975">
    <property type="term" value="P:carbohydrate metabolic process"/>
    <property type="evidence" value="ECO:0007669"/>
    <property type="project" value="InterPro"/>
</dbReference>
<dbReference type="AlphaFoldDB" id="A0A8H5GMR9"/>
<dbReference type="InterPro" id="IPR013776">
    <property type="entry name" value="A-amylase_thermo"/>
</dbReference>
<protein>
    <recommendedName>
        <fullName evidence="7">Glycosyl hydrolase family 13 catalytic domain-containing protein</fullName>
    </recommendedName>
</protein>
<proteinExistence type="inferred from homology"/>
<evidence type="ECO:0000313" key="9">
    <source>
        <dbReference type="Proteomes" id="UP000559256"/>
    </source>
</evidence>
<dbReference type="Gene3D" id="2.40.30.140">
    <property type="match status" value="1"/>
</dbReference>
<evidence type="ECO:0000256" key="6">
    <source>
        <dbReference type="ARBA" id="ARBA00023295"/>
    </source>
</evidence>
<evidence type="ECO:0000313" key="8">
    <source>
        <dbReference type="EMBL" id="KAF5367585.1"/>
    </source>
</evidence>
<keyword evidence="5" id="KW-0119">Carbohydrate metabolism</keyword>
<dbReference type="SUPFAM" id="SSF51445">
    <property type="entry name" value="(Trans)glycosidases"/>
    <property type="match status" value="1"/>
</dbReference>
<dbReference type="CDD" id="cd11318">
    <property type="entry name" value="AmyAc_bac_fung_AmyA"/>
    <property type="match status" value="1"/>
</dbReference>
<keyword evidence="6" id="KW-0326">Glycosidase</keyword>
<evidence type="ECO:0000256" key="5">
    <source>
        <dbReference type="ARBA" id="ARBA00023277"/>
    </source>
</evidence>
<accession>A0A8H5GMR9</accession>
<evidence type="ECO:0000256" key="4">
    <source>
        <dbReference type="ARBA" id="ARBA00022801"/>
    </source>
</evidence>
<dbReference type="Gene3D" id="2.60.40.1180">
    <property type="entry name" value="Golgi alpha-mannosidase II"/>
    <property type="match status" value="1"/>
</dbReference>
<reference evidence="8 9" key="1">
    <citation type="journal article" date="2020" name="ISME J.">
        <title>Uncovering the hidden diversity of litter-decomposition mechanisms in mushroom-forming fungi.</title>
        <authorList>
            <person name="Floudas D."/>
            <person name="Bentzer J."/>
            <person name="Ahren D."/>
            <person name="Johansson T."/>
            <person name="Persson P."/>
            <person name="Tunlid A."/>
        </authorList>
    </citation>
    <scope>NUCLEOTIDE SEQUENCE [LARGE SCALE GENOMIC DNA]</scope>
    <source>
        <strain evidence="8 9">CBS 291.85</strain>
    </source>
</reference>
<dbReference type="Pfam" id="PF00128">
    <property type="entry name" value="Alpha-amylase"/>
    <property type="match status" value="1"/>
</dbReference>
<keyword evidence="4" id="KW-0378">Hydrolase</keyword>
<dbReference type="Gene3D" id="3.20.20.80">
    <property type="entry name" value="Glycosidases"/>
    <property type="match status" value="1"/>
</dbReference>
<comment type="caution">
    <text evidence="8">The sequence shown here is derived from an EMBL/GenBank/DDBJ whole genome shotgun (WGS) entry which is preliminary data.</text>
</comment>